<dbReference type="RefSeq" id="WP_068687824.1">
    <property type="nucleotide sequence ID" value="NZ_CP063196.1"/>
</dbReference>
<name>A0A399G2R9_9ACTN</name>
<accession>A0A399G2R9</accession>
<keyword evidence="2" id="KW-1185">Reference proteome</keyword>
<proteinExistence type="predicted"/>
<dbReference type="Proteomes" id="UP000265719">
    <property type="component" value="Chromosome"/>
</dbReference>
<dbReference type="OrthoDB" id="3681635at2"/>
<organism evidence="1 2">
    <name type="scientific">Thermobifida halotolerans</name>
    <dbReference type="NCBI Taxonomy" id="483545"/>
    <lineage>
        <taxon>Bacteria</taxon>
        <taxon>Bacillati</taxon>
        <taxon>Actinomycetota</taxon>
        <taxon>Actinomycetes</taxon>
        <taxon>Streptosporangiales</taxon>
        <taxon>Nocardiopsidaceae</taxon>
        <taxon>Thermobifida</taxon>
    </lineage>
</organism>
<reference evidence="1" key="1">
    <citation type="submission" date="2020-10" db="EMBL/GenBank/DDBJ databases">
        <title>De novo genome project of the cellulose decomposer Thermobifida halotolerans type strain.</title>
        <authorList>
            <person name="Nagy I."/>
            <person name="Horvath B."/>
            <person name="Kukolya J."/>
            <person name="Nagy I."/>
            <person name="Orsini M."/>
        </authorList>
    </citation>
    <scope>NUCLEOTIDE SEQUENCE</scope>
    <source>
        <strain evidence="1">DSM 44931</strain>
    </source>
</reference>
<sequence>MRWLLKRLLAGLAAVLVVAVGAGTLLAAQFSGEKAAWAASTGADAAWLSGSWVDGEFDGADFAAALPRLGVFSEVYVHVGEIADDGSVDRDGYAEADAFLGLMRRELPEVRVLGWLSSTADGSSLLEDRVPGEARARLVEEAAAVVDAGFDGVHYAVTPVTVNDPGFVDLLEGTREAIGEDAVLSVRALPLEPVPGARMPVFLASRGERYWSTGYLRQVAEPADVVVVPGHDTGMPGGSLYGGFMVRQTALALEAVPEDVGLRIGAPPAGAGGGDAATAAEAVRIALTEHGGRDDFGMAVHSPDGMAEEDWAAVEEGWLDPER</sequence>
<evidence type="ECO:0000313" key="1">
    <source>
        <dbReference type="EMBL" id="UOE19921.1"/>
    </source>
</evidence>
<dbReference type="AlphaFoldDB" id="A0A399G2R9"/>
<evidence type="ECO:0000313" key="2">
    <source>
        <dbReference type="Proteomes" id="UP000265719"/>
    </source>
</evidence>
<dbReference type="KEGG" id="thao:NI17_001250"/>
<gene>
    <name evidence="1" type="ORF">NI17_001250</name>
</gene>
<dbReference type="EMBL" id="CP063196">
    <property type="protein sequence ID" value="UOE19921.1"/>
    <property type="molecule type" value="Genomic_DNA"/>
</dbReference>
<protein>
    <submittedName>
        <fullName evidence="1">Uncharacterized protein</fullName>
    </submittedName>
</protein>